<name>A0A0L8BT57_ENSAD</name>
<dbReference type="EMBL" id="LGAP01000009">
    <property type="protein sequence ID" value="KOF17892.1"/>
    <property type="molecule type" value="Genomic_DNA"/>
</dbReference>
<protein>
    <submittedName>
        <fullName evidence="1">Uncharacterized protein</fullName>
    </submittedName>
</protein>
<dbReference type="RefSeq" id="WP_053249818.1">
    <property type="nucleotide sequence ID" value="NZ_LGAP01000009.1"/>
</dbReference>
<reference evidence="2" key="1">
    <citation type="submission" date="2015-07" db="EMBL/GenBank/DDBJ databases">
        <title>Whole genome sequence of an Ensifer adhaerens strain isolated from a cave pool in the Wind Cave National Park.</title>
        <authorList>
            <person name="Eng W.W.H."/>
            <person name="Gan H.M."/>
            <person name="Barton H.A."/>
            <person name="Savka M.A."/>
        </authorList>
    </citation>
    <scope>NUCLEOTIDE SEQUENCE [LARGE SCALE GENOMIC DNA]</scope>
    <source>
        <strain evidence="2">SD006</strain>
    </source>
</reference>
<accession>A0A0L8BT57</accession>
<sequence length="85" mass="9222">MSSLVNSLKRQNMLLQEENERHANGLDNLASMLNEALLVLDGHDANYVANIRARLGIAQPVSAAVSPPISDAVIEEREMLLAANL</sequence>
<gene>
    <name evidence="1" type="ORF">AC244_16150</name>
</gene>
<evidence type="ECO:0000313" key="2">
    <source>
        <dbReference type="Proteomes" id="UP000037425"/>
    </source>
</evidence>
<organism evidence="1 2">
    <name type="scientific">Ensifer adhaerens</name>
    <name type="common">Sinorhizobium morelense</name>
    <dbReference type="NCBI Taxonomy" id="106592"/>
    <lineage>
        <taxon>Bacteria</taxon>
        <taxon>Pseudomonadati</taxon>
        <taxon>Pseudomonadota</taxon>
        <taxon>Alphaproteobacteria</taxon>
        <taxon>Hyphomicrobiales</taxon>
        <taxon>Rhizobiaceae</taxon>
        <taxon>Sinorhizobium/Ensifer group</taxon>
        <taxon>Ensifer</taxon>
    </lineage>
</organism>
<dbReference type="Proteomes" id="UP000037425">
    <property type="component" value="Unassembled WGS sequence"/>
</dbReference>
<evidence type="ECO:0000313" key="1">
    <source>
        <dbReference type="EMBL" id="KOF17892.1"/>
    </source>
</evidence>
<comment type="caution">
    <text evidence="1">The sequence shown here is derived from an EMBL/GenBank/DDBJ whole genome shotgun (WGS) entry which is preliminary data.</text>
</comment>
<dbReference type="PATRIC" id="fig|106592.7.peg.7545"/>
<proteinExistence type="predicted"/>
<dbReference type="AlphaFoldDB" id="A0A0L8BT57"/>